<proteinExistence type="predicted"/>
<feature type="signal peptide" evidence="1">
    <location>
        <begin position="1"/>
        <end position="27"/>
    </location>
</feature>
<evidence type="ECO:0000313" key="2">
    <source>
        <dbReference type="EMBL" id="MBC8576092.1"/>
    </source>
</evidence>
<keyword evidence="1" id="KW-0732">Signal</keyword>
<dbReference type="Gene3D" id="3.40.50.2300">
    <property type="match status" value="2"/>
</dbReference>
<reference evidence="2 3" key="1">
    <citation type="submission" date="2020-08" db="EMBL/GenBank/DDBJ databases">
        <title>Genome public.</title>
        <authorList>
            <person name="Liu C."/>
            <person name="Sun Q."/>
        </authorList>
    </citation>
    <scope>NUCLEOTIDE SEQUENCE [LARGE SCALE GENOMIC DNA]</scope>
    <source>
        <strain evidence="2 3">BX1</strain>
    </source>
</reference>
<dbReference type="InterPro" id="IPR007487">
    <property type="entry name" value="ABC_transpt-TYRBP-like"/>
</dbReference>
<protein>
    <submittedName>
        <fullName evidence="2">ABC transporter substrate-binding protein</fullName>
    </submittedName>
</protein>
<name>A0ABR7NI55_9FIRM</name>
<gene>
    <name evidence="2" type="ORF">H8717_06680</name>
</gene>
<keyword evidence="3" id="KW-1185">Reference proteome</keyword>
<comment type="caution">
    <text evidence="2">The sequence shown here is derived from an EMBL/GenBank/DDBJ whole genome shotgun (WGS) entry which is preliminary data.</text>
</comment>
<sequence length="343" mass="35833">MKKRIAAALLALSAALLGGCASTPAQSAAESAMSSVSAAPEPIALEKRTVAIIQPMDHPSLNQIRETILSEFTALGLDDKIEVVCRNANGDNSALPTIFSELIGGEADLLIPIATGTAQTAAAATDSIPIVFSAVSNPVEAGLVAAFDATDRNITGVSNSIAIEEIFALAAELTPRAKTFGFVYNTGEINSVTGIERARAYCDANDIAYEEAAITGVGELQQAAQSLVGRVDAFFTPNDNSIASAMPIYLQVANEAGIPIYVGADSMVADGGLATVGIDYTVLGRQTAQMAARILNGESIAENPVEQVAEYARMINLETAEGLQIEIPEKLLEQFVVIESQEK</sequence>
<dbReference type="RefSeq" id="WP_262399643.1">
    <property type="nucleotide sequence ID" value="NZ_JACRTB010000008.1"/>
</dbReference>
<accession>A0ABR7NI55</accession>
<dbReference type="Proteomes" id="UP000658131">
    <property type="component" value="Unassembled WGS sequence"/>
</dbReference>
<dbReference type="PROSITE" id="PS51257">
    <property type="entry name" value="PROKAR_LIPOPROTEIN"/>
    <property type="match status" value="1"/>
</dbReference>
<dbReference type="PANTHER" id="PTHR35271">
    <property type="entry name" value="ABC TRANSPORTER, SUBSTRATE-BINDING LIPOPROTEIN-RELATED"/>
    <property type="match status" value="1"/>
</dbReference>
<evidence type="ECO:0000256" key="1">
    <source>
        <dbReference type="SAM" id="SignalP"/>
    </source>
</evidence>
<feature type="chain" id="PRO_5045484541" evidence="1">
    <location>
        <begin position="28"/>
        <end position="343"/>
    </location>
</feature>
<dbReference type="EMBL" id="JACRTB010000008">
    <property type="protein sequence ID" value="MBC8576092.1"/>
    <property type="molecule type" value="Genomic_DNA"/>
</dbReference>
<dbReference type="PANTHER" id="PTHR35271:SF1">
    <property type="entry name" value="ABC TRANSPORTER, SUBSTRATE-BINDING LIPOPROTEIN"/>
    <property type="match status" value="1"/>
</dbReference>
<dbReference type="CDD" id="cd06325">
    <property type="entry name" value="PBP1_ABC_unchar_transporter"/>
    <property type="match status" value="1"/>
</dbReference>
<organism evidence="2 3">
    <name type="scientific">Yanshouia hominis</name>
    <dbReference type="NCBI Taxonomy" id="2763673"/>
    <lineage>
        <taxon>Bacteria</taxon>
        <taxon>Bacillati</taxon>
        <taxon>Bacillota</taxon>
        <taxon>Clostridia</taxon>
        <taxon>Eubacteriales</taxon>
        <taxon>Oscillospiraceae</taxon>
        <taxon>Yanshouia</taxon>
    </lineage>
</organism>
<dbReference type="SUPFAM" id="SSF53822">
    <property type="entry name" value="Periplasmic binding protein-like I"/>
    <property type="match status" value="1"/>
</dbReference>
<dbReference type="Pfam" id="PF04392">
    <property type="entry name" value="ABC_sub_bind"/>
    <property type="match status" value="1"/>
</dbReference>
<dbReference type="InterPro" id="IPR028082">
    <property type="entry name" value="Peripla_BP_I"/>
</dbReference>
<evidence type="ECO:0000313" key="3">
    <source>
        <dbReference type="Proteomes" id="UP000658131"/>
    </source>
</evidence>